<protein>
    <submittedName>
        <fullName evidence="1">Uncharacterized protein</fullName>
    </submittedName>
</protein>
<feature type="non-terminal residue" evidence="1">
    <location>
        <position position="1"/>
    </location>
</feature>
<sequence length="35" mass="3915">ITTLGMGKLLLLLDCCTEKNPCVFHRLPQAEVELD</sequence>
<proteinExistence type="predicted"/>
<reference evidence="1" key="1">
    <citation type="journal article" date="2015" name="Nature">
        <title>Complex archaea that bridge the gap between prokaryotes and eukaryotes.</title>
        <authorList>
            <person name="Spang A."/>
            <person name="Saw J.H."/>
            <person name="Jorgensen S.L."/>
            <person name="Zaremba-Niedzwiedzka K."/>
            <person name="Martijn J."/>
            <person name="Lind A.E."/>
            <person name="van Eijk R."/>
            <person name="Schleper C."/>
            <person name="Guy L."/>
            <person name="Ettema T.J."/>
        </authorList>
    </citation>
    <scope>NUCLEOTIDE SEQUENCE</scope>
</reference>
<evidence type="ECO:0000313" key="1">
    <source>
        <dbReference type="EMBL" id="KKL72930.1"/>
    </source>
</evidence>
<accession>A0A0F9GU96</accession>
<gene>
    <name evidence="1" type="ORF">LCGC14_2079930</name>
</gene>
<comment type="caution">
    <text evidence="1">The sequence shown here is derived from an EMBL/GenBank/DDBJ whole genome shotgun (WGS) entry which is preliminary data.</text>
</comment>
<dbReference type="EMBL" id="LAZR01025117">
    <property type="protein sequence ID" value="KKL72930.1"/>
    <property type="molecule type" value="Genomic_DNA"/>
</dbReference>
<name>A0A0F9GU96_9ZZZZ</name>
<organism evidence="1">
    <name type="scientific">marine sediment metagenome</name>
    <dbReference type="NCBI Taxonomy" id="412755"/>
    <lineage>
        <taxon>unclassified sequences</taxon>
        <taxon>metagenomes</taxon>
        <taxon>ecological metagenomes</taxon>
    </lineage>
</organism>
<dbReference type="AlphaFoldDB" id="A0A0F9GU96"/>